<dbReference type="Proteomes" id="UP001277761">
    <property type="component" value="Unassembled WGS sequence"/>
</dbReference>
<evidence type="ECO:0000256" key="5">
    <source>
        <dbReference type="ARBA" id="ARBA00022801"/>
    </source>
</evidence>
<feature type="domain" description="Peptidase M24" evidence="8">
    <location>
        <begin position="13"/>
        <end position="217"/>
    </location>
</feature>
<keyword evidence="3 6" id="KW-0645">Protease</keyword>
<feature type="binding site" evidence="6">
    <location>
        <position position="233"/>
    </location>
    <ligand>
        <name>a divalent metal cation</name>
        <dbReference type="ChEBI" id="CHEBI:60240"/>
        <label>2</label>
        <note>catalytic</note>
    </ligand>
</feature>
<keyword evidence="2 6" id="KW-0031">Aminopeptidase</keyword>
<reference evidence="9 10" key="1">
    <citation type="submission" date="2023-11" db="EMBL/GenBank/DDBJ databases">
        <authorList>
            <person name="Xu M."/>
            <person name="Jiang T."/>
        </authorList>
    </citation>
    <scope>NUCLEOTIDE SEQUENCE [LARGE SCALE GENOMIC DNA]</scope>
    <source>
        <strain evidence="9 10">SD</strain>
    </source>
</reference>
<dbReference type="Gene3D" id="3.90.230.10">
    <property type="entry name" value="Creatinase/methionine aminopeptidase superfamily"/>
    <property type="match status" value="1"/>
</dbReference>
<feature type="binding site" evidence="6">
    <location>
        <position position="106"/>
    </location>
    <ligand>
        <name>a divalent metal cation</name>
        <dbReference type="ChEBI" id="CHEBI:60240"/>
        <label>2</label>
        <note>catalytic</note>
    </ligand>
</feature>
<feature type="binding site" evidence="6">
    <location>
        <position position="202"/>
    </location>
    <ligand>
        <name>a divalent metal cation</name>
        <dbReference type="ChEBI" id="CHEBI:60240"/>
        <label>2</label>
        <note>catalytic</note>
    </ligand>
</feature>
<dbReference type="EC" id="3.4.11.18" evidence="6 7"/>
<dbReference type="EMBL" id="JAXAVX010000009">
    <property type="protein sequence ID" value="MDX8152912.1"/>
    <property type="molecule type" value="Genomic_DNA"/>
</dbReference>
<evidence type="ECO:0000256" key="4">
    <source>
        <dbReference type="ARBA" id="ARBA00022723"/>
    </source>
</evidence>
<organism evidence="9 10">
    <name type="scientific">Patulibacter brassicae</name>
    <dbReference type="NCBI Taxonomy" id="1705717"/>
    <lineage>
        <taxon>Bacteria</taxon>
        <taxon>Bacillati</taxon>
        <taxon>Actinomycetota</taxon>
        <taxon>Thermoleophilia</taxon>
        <taxon>Solirubrobacterales</taxon>
        <taxon>Patulibacteraceae</taxon>
        <taxon>Patulibacter</taxon>
    </lineage>
</organism>
<dbReference type="NCBIfam" id="TIGR00500">
    <property type="entry name" value="met_pdase_I"/>
    <property type="match status" value="1"/>
</dbReference>
<evidence type="ECO:0000313" key="10">
    <source>
        <dbReference type="Proteomes" id="UP001277761"/>
    </source>
</evidence>
<evidence type="ECO:0000256" key="2">
    <source>
        <dbReference type="ARBA" id="ARBA00022438"/>
    </source>
</evidence>
<dbReference type="SUPFAM" id="SSF55920">
    <property type="entry name" value="Creatinase/aminopeptidase"/>
    <property type="match status" value="1"/>
</dbReference>
<feature type="binding site" evidence="6">
    <location>
        <position position="176"/>
    </location>
    <ligand>
        <name>substrate</name>
    </ligand>
</feature>
<evidence type="ECO:0000256" key="3">
    <source>
        <dbReference type="ARBA" id="ARBA00022670"/>
    </source>
</evidence>
<comment type="cofactor">
    <cofactor evidence="6">
        <name>Co(2+)</name>
        <dbReference type="ChEBI" id="CHEBI:48828"/>
    </cofactor>
    <cofactor evidence="6">
        <name>Zn(2+)</name>
        <dbReference type="ChEBI" id="CHEBI:29105"/>
    </cofactor>
    <cofactor evidence="6">
        <name>Mn(2+)</name>
        <dbReference type="ChEBI" id="CHEBI:29035"/>
    </cofactor>
    <cofactor evidence="6">
        <name>Fe(2+)</name>
        <dbReference type="ChEBI" id="CHEBI:29033"/>
    </cofactor>
    <text evidence="6">Binds 2 divalent metal cations per subunit. Has a high-affinity and a low affinity metal-binding site. The true nature of the physiological cofactor is under debate. The enzyme is active with cobalt, zinc, manganese or divalent iron ions. Most likely, methionine aminopeptidases function as mononuclear Fe(2+)-metalloproteases under physiological conditions, and the catalytically relevant metal-binding site has been assigned to the histidine-containing high-affinity site.</text>
</comment>
<dbReference type="Pfam" id="PF00557">
    <property type="entry name" value="Peptidase_M24"/>
    <property type="match status" value="1"/>
</dbReference>
<dbReference type="PRINTS" id="PR00599">
    <property type="entry name" value="MAPEPTIDASE"/>
</dbReference>
<comment type="subunit">
    <text evidence="6">Monomer.</text>
</comment>
<feature type="binding site" evidence="6">
    <location>
        <position position="233"/>
    </location>
    <ligand>
        <name>a divalent metal cation</name>
        <dbReference type="ChEBI" id="CHEBI:60240"/>
        <label>1</label>
    </ligand>
</feature>
<feature type="binding site" evidence="6">
    <location>
        <position position="106"/>
    </location>
    <ligand>
        <name>a divalent metal cation</name>
        <dbReference type="ChEBI" id="CHEBI:60240"/>
        <label>1</label>
    </ligand>
</feature>
<feature type="binding site" evidence="6">
    <location>
        <position position="78"/>
    </location>
    <ligand>
        <name>substrate</name>
    </ligand>
</feature>
<dbReference type="PANTHER" id="PTHR43330">
    <property type="entry name" value="METHIONINE AMINOPEPTIDASE"/>
    <property type="match status" value="1"/>
</dbReference>
<feature type="binding site" evidence="6">
    <location>
        <position position="169"/>
    </location>
    <ligand>
        <name>a divalent metal cation</name>
        <dbReference type="ChEBI" id="CHEBI:60240"/>
        <label>2</label>
        <note>catalytic</note>
    </ligand>
</feature>
<evidence type="ECO:0000259" key="8">
    <source>
        <dbReference type="Pfam" id="PF00557"/>
    </source>
</evidence>
<dbReference type="InterPro" id="IPR001714">
    <property type="entry name" value="Pept_M24_MAP"/>
</dbReference>
<dbReference type="HAMAP" id="MF_01974">
    <property type="entry name" value="MetAP_1"/>
    <property type="match status" value="1"/>
</dbReference>
<accession>A0ABU4VNK2</accession>
<evidence type="ECO:0000313" key="9">
    <source>
        <dbReference type="EMBL" id="MDX8152912.1"/>
    </source>
</evidence>
<name>A0ABU4VNK2_9ACTN</name>
<evidence type="ECO:0000256" key="6">
    <source>
        <dbReference type="HAMAP-Rule" id="MF_01974"/>
    </source>
</evidence>
<protein>
    <recommendedName>
        <fullName evidence="6 7">Methionine aminopeptidase</fullName>
        <shortName evidence="6">MAP</shortName>
        <shortName evidence="6">MetAP</shortName>
        <ecNumber evidence="6 7">3.4.11.18</ecNumber>
    </recommendedName>
    <alternativeName>
        <fullName evidence="6">Peptidase M</fullName>
    </alternativeName>
</protein>
<keyword evidence="10" id="KW-1185">Reference proteome</keyword>
<proteinExistence type="inferred from homology"/>
<evidence type="ECO:0000256" key="1">
    <source>
        <dbReference type="ARBA" id="ARBA00002521"/>
    </source>
</evidence>
<dbReference type="GO" id="GO:0004239">
    <property type="term" value="F:initiator methionyl aminopeptidase activity"/>
    <property type="evidence" value="ECO:0007669"/>
    <property type="project" value="UniProtKB-EC"/>
</dbReference>
<sequence length="257" mass="26072">MGIRLKRPAQVDGIAAAGRILADVLDELATLAVPGTSTADLDAVARERIAAAGGRPSFLGYRGFKGAICASPNDLVVHGIPNATPLRDGDLLSLDVGVTLDGLVADAARTVPVGALGAADGHLVETAEAALADAVSVCRPGNRIGDIGHAVASRCATAGLQVFPTLIGHGVGFALHEDPQVPNIGKPGTGRPLEPGLVIAIEPMVTLGRAAIRMADDGWSVFTVDGARATHAEVTVAITDDGARVLTPWGGDGRWAV</sequence>
<evidence type="ECO:0000256" key="7">
    <source>
        <dbReference type="RuleBase" id="RU003653"/>
    </source>
</evidence>
<dbReference type="InterPro" id="IPR002467">
    <property type="entry name" value="Pept_M24A_MAP1"/>
</dbReference>
<dbReference type="RefSeq" id="WP_319955064.1">
    <property type="nucleotide sequence ID" value="NZ_JAXAVX010000009.1"/>
</dbReference>
<feature type="binding site" evidence="6">
    <location>
        <position position="95"/>
    </location>
    <ligand>
        <name>a divalent metal cation</name>
        <dbReference type="ChEBI" id="CHEBI:60240"/>
        <label>1</label>
    </ligand>
</feature>
<comment type="catalytic activity">
    <reaction evidence="6 7">
        <text>Release of N-terminal amino acids, preferentially methionine, from peptides and arylamides.</text>
        <dbReference type="EC" id="3.4.11.18"/>
    </reaction>
</comment>
<gene>
    <name evidence="6 9" type="primary">map</name>
    <name evidence="9" type="ORF">SK069_15035</name>
</gene>
<dbReference type="CDD" id="cd01086">
    <property type="entry name" value="MetAP1"/>
    <property type="match status" value="1"/>
</dbReference>
<comment type="similarity">
    <text evidence="6">Belongs to the peptidase M24A family. Methionine aminopeptidase type 1 subfamily.</text>
</comment>
<comment type="function">
    <text evidence="1 6">Removes the N-terminal methionine from nascent proteins. The N-terminal methionine is often cleaved when the second residue in the primary sequence is small and uncharged (Met-Ala-, Cys, Gly, Pro, Ser, Thr, or Val). Requires deformylation of the N(alpha)-formylated initiator methionine before it can be hydrolyzed.</text>
</comment>
<keyword evidence="4 6" id="KW-0479">Metal-binding</keyword>
<keyword evidence="5 6" id="KW-0378">Hydrolase</keyword>
<dbReference type="InterPro" id="IPR036005">
    <property type="entry name" value="Creatinase/aminopeptidase-like"/>
</dbReference>
<comment type="caution">
    <text evidence="9">The sequence shown here is derived from an EMBL/GenBank/DDBJ whole genome shotgun (WGS) entry which is preliminary data.</text>
</comment>
<dbReference type="PANTHER" id="PTHR43330:SF27">
    <property type="entry name" value="METHIONINE AMINOPEPTIDASE"/>
    <property type="match status" value="1"/>
</dbReference>
<dbReference type="InterPro" id="IPR000994">
    <property type="entry name" value="Pept_M24"/>
</dbReference>